<dbReference type="Proteomes" id="UP001064048">
    <property type="component" value="Chromosome 3"/>
</dbReference>
<evidence type="ECO:0000313" key="2">
    <source>
        <dbReference type="Proteomes" id="UP001064048"/>
    </source>
</evidence>
<name>A0ACC0JT58_CHOFU</name>
<sequence>MQSSIKSAIDISITNHCQTCFGNGAWNISGARAGSGHPSPRHVPARSLAARAGRRPPLLHGACAATYASTDNALPAAYNGFCTTEIRGYKSRSSTILPEIKIPAEQNYFKLDIPDVKSHYLIFGEKCMAQDRELVGGVVTACDTDEPPIVTLAPMAAGPGAVRRRGTLHTVAHAYVKLYCI</sequence>
<keyword evidence="2" id="KW-1185">Reference proteome</keyword>
<evidence type="ECO:0000313" key="1">
    <source>
        <dbReference type="EMBL" id="KAI8427293.1"/>
    </source>
</evidence>
<protein>
    <submittedName>
        <fullName evidence="1">Uncharacterized protein</fullName>
    </submittedName>
</protein>
<accession>A0ACC0JT58</accession>
<proteinExistence type="predicted"/>
<dbReference type="EMBL" id="CM046103">
    <property type="protein sequence ID" value="KAI8427293.1"/>
    <property type="molecule type" value="Genomic_DNA"/>
</dbReference>
<gene>
    <name evidence="1" type="ORF">MSG28_001880</name>
</gene>
<organism evidence="1 2">
    <name type="scientific">Choristoneura fumiferana</name>
    <name type="common">Spruce budworm moth</name>
    <name type="synonym">Archips fumiferana</name>
    <dbReference type="NCBI Taxonomy" id="7141"/>
    <lineage>
        <taxon>Eukaryota</taxon>
        <taxon>Metazoa</taxon>
        <taxon>Ecdysozoa</taxon>
        <taxon>Arthropoda</taxon>
        <taxon>Hexapoda</taxon>
        <taxon>Insecta</taxon>
        <taxon>Pterygota</taxon>
        <taxon>Neoptera</taxon>
        <taxon>Endopterygota</taxon>
        <taxon>Lepidoptera</taxon>
        <taxon>Glossata</taxon>
        <taxon>Ditrysia</taxon>
        <taxon>Tortricoidea</taxon>
        <taxon>Tortricidae</taxon>
        <taxon>Tortricinae</taxon>
        <taxon>Choristoneura</taxon>
    </lineage>
</organism>
<reference evidence="1 2" key="1">
    <citation type="journal article" date="2022" name="Genome Biol. Evol.">
        <title>The Spruce Budworm Genome: Reconstructing the Evolutionary History of Antifreeze Proteins.</title>
        <authorList>
            <person name="Beliveau C."/>
            <person name="Gagne P."/>
            <person name="Picq S."/>
            <person name="Vernygora O."/>
            <person name="Keeling C.I."/>
            <person name="Pinkney K."/>
            <person name="Doucet D."/>
            <person name="Wen F."/>
            <person name="Johnston J.S."/>
            <person name="Maaroufi H."/>
            <person name="Boyle B."/>
            <person name="Laroche J."/>
            <person name="Dewar K."/>
            <person name="Juretic N."/>
            <person name="Blackburn G."/>
            <person name="Nisole A."/>
            <person name="Brunet B."/>
            <person name="Brandao M."/>
            <person name="Lumley L."/>
            <person name="Duan J."/>
            <person name="Quan G."/>
            <person name="Lucarotti C.J."/>
            <person name="Roe A.D."/>
            <person name="Sperling F.A.H."/>
            <person name="Levesque R.C."/>
            <person name="Cusson M."/>
        </authorList>
    </citation>
    <scope>NUCLEOTIDE SEQUENCE [LARGE SCALE GENOMIC DNA]</scope>
    <source>
        <strain evidence="1">Glfc:IPQL:Cfum</strain>
    </source>
</reference>
<comment type="caution">
    <text evidence="1">The sequence shown here is derived from an EMBL/GenBank/DDBJ whole genome shotgun (WGS) entry which is preliminary data.</text>
</comment>